<dbReference type="Proteomes" id="UP000786811">
    <property type="component" value="Unassembled WGS sequence"/>
</dbReference>
<protein>
    <submittedName>
        <fullName evidence="2">Uncharacterized protein</fullName>
    </submittedName>
</protein>
<proteinExistence type="predicted"/>
<gene>
    <name evidence="2" type="ORF">HICCMSTLAB_LOCUS4653</name>
</gene>
<evidence type="ECO:0000256" key="1">
    <source>
        <dbReference type="SAM" id="Phobius"/>
    </source>
</evidence>
<keyword evidence="1" id="KW-1133">Transmembrane helix</keyword>
<sequence>MSHFERPEDTHLFSRRRRVQINKKKHVEEIVKKIRTMDEELSISLVIILIIGGLMITALLTCYACIFRDLCCQKVDRAKRRRVCRSPGGSGELGQNRHDMIHMNNMIQLNDITQGDSMPTETENI</sequence>
<keyword evidence="3" id="KW-1185">Reference proteome</keyword>
<organism evidence="2 3">
    <name type="scientific">Cotesia congregata</name>
    <name type="common">Parasitoid wasp</name>
    <name type="synonym">Apanteles congregatus</name>
    <dbReference type="NCBI Taxonomy" id="51543"/>
    <lineage>
        <taxon>Eukaryota</taxon>
        <taxon>Metazoa</taxon>
        <taxon>Ecdysozoa</taxon>
        <taxon>Arthropoda</taxon>
        <taxon>Hexapoda</taxon>
        <taxon>Insecta</taxon>
        <taxon>Pterygota</taxon>
        <taxon>Neoptera</taxon>
        <taxon>Endopterygota</taxon>
        <taxon>Hymenoptera</taxon>
        <taxon>Apocrita</taxon>
        <taxon>Ichneumonoidea</taxon>
        <taxon>Braconidae</taxon>
        <taxon>Microgastrinae</taxon>
        <taxon>Cotesia</taxon>
    </lineage>
</organism>
<keyword evidence="1" id="KW-0812">Transmembrane</keyword>
<reference evidence="2" key="1">
    <citation type="submission" date="2021-04" db="EMBL/GenBank/DDBJ databases">
        <authorList>
            <person name="Chebbi M.A.C M."/>
        </authorList>
    </citation>
    <scope>NUCLEOTIDE SEQUENCE</scope>
</reference>
<evidence type="ECO:0000313" key="3">
    <source>
        <dbReference type="Proteomes" id="UP000786811"/>
    </source>
</evidence>
<dbReference type="EMBL" id="CAJNRD030001119">
    <property type="protein sequence ID" value="CAG5087937.1"/>
    <property type="molecule type" value="Genomic_DNA"/>
</dbReference>
<feature type="transmembrane region" description="Helical" evidence="1">
    <location>
        <begin position="41"/>
        <end position="67"/>
    </location>
</feature>
<evidence type="ECO:0000313" key="2">
    <source>
        <dbReference type="EMBL" id="CAG5087937.1"/>
    </source>
</evidence>
<dbReference type="AlphaFoldDB" id="A0A8J2HC92"/>
<dbReference type="OrthoDB" id="5212at2759"/>
<accession>A0A8J2HC92</accession>
<name>A0A8J2HC92_COTCN</name>
<comment type="caution">
    <text evidence="2">The sequence shown here is derived from an EMBL/GenBank/DDBJ whole genome shotgun (WGS) entry which is preliminary data.</text>
</comment>
<keyword evidence="1" id="KW-0472">Membrane</keyword>